<evidence type="ECO:0008006" key="2">
    <source>
        <dbReference type="Google" id="ProtNLM"/>
    </source>
</evidence>
<name>A0A6N2N939_SALVM</name>
<dbReference type="AlphaFoldDB" id="A0A6N2N939"/>
<evidence type="ECO:0000313" key="1">
    <source>
        <dbReference type="EMBL" id="VFU63510.1"/>
    </source>
</evidence>
<sequence>MATTSYNLQNEGASTSRPPFFDGNDYAYWKARMTIYLQSIDFDLWLSIENGSHRPIKTENGIEIPKSMIEYTDLDKRNFLRKKNDKRNDREATANKDGDMHQGILERLNSTFFYDEVDVVPAIEAASVQGDGVEVAQVGSTLIESFTSEAIDQSQPHLVQFELH</sequence>
<reference evidence="1" key="1">
    <citation type="submission" date="2019-03" db="EMBL/GenBank/DDBJ databases">
        <authorList>
            <person name="Mank J."/>
            <person name="Almeida P."/>
        </authorList>
    </citation>
    <scope>NUCLEOTIDE SEQUENCE</scope>
    <source>
        <strain evidence="1">78183</strain>
    </source>
</reference>
<dbReference type="EMBL" id="CAADRP010002207">
    <property type="protein sequence ID" value="VFU63510.1"/>
    <property type="molecule type" value="Genomic_DNA"/>
</dbReference>
<protein>
    <recommendedName>
        <fullName evidence="2">DUF4219 domain-containing protein</fullName>
    </recommendedName>
</protein>
<organism evidence="1">
    <name type="scientific">Salix viminalis</name>
    <name type="common">Common osier</name>
    <name type="synonym">Basket willow</name>
    <dbReference type="NCBI Taxonomy" id="40686"/>
    <lineage>
        <taxon>Eukaryota</taxon>
        <taxon>Viridiplantae</taxon>
        <taxon>Streptophyta</taxon>
        <taxon>Embryophyta</taxon>
        <taxon>Tracheophyta</taxon>
        <taxon>Spermatophyta</taxon>
        <taxon>Magnoliopsida</taxon>
        <taxon>eudicotyledons</taxon>
        <taxon>Gunneridae</taxon>
        <taxon>Pentapetalae</taxon>
        <taxon>rosids</taxon>
        <taxon>fabids</taxon>
        <taxon>Malpighiales</taxon>
        <taxon>Salicaceae</taxon>
        <taxon>Saliceae</taxon>
        <taxon>Salix</taxon>
    </lineage>
</organism>
<accession>A0A6N2N939</accession>
<gene>
    <name evidence="1" type="ORF">SVIM_LOCUS484067</name>
</gene>
<proteinExistence type="predicted"/>